<name>A0A8S9KD85_BRACR</name>
<dbReference type="EMBL" id="QGKY02000190">
    <property type="protein sequence ID" value="KAF2592032.1"/>
    <property type="molecule type" value="Genomic_DNA"/>
</dbReference>
<reference evidence="2" key="1">
    <citation type="submission" date="2019-12" db="EMBL/GenBank/DDBJ databases">
        <title>Genome sequencing and annotation of Brassica cretica.</title>
        <authorList>
            <person name="Studholme D.J."/>
            <person name="Sarris P.F."/>
        </authorList>
    </citation>
    <scope>NUCLEOTIDE SEQUENCE</scope>
    <source>
        <strain evidence="2">PFS-102/07</strain>
        <tissue evidence="2">Leaf</tissue>
    </source>
</reference>
<gene>
    <name evidence="2" type="ORF">F2Q70_00039203</name>
</gene>
<feature type="compositionally biased region" description="Basic and acidic residues" evidence="1">
    <location>
        <begin position="101"/>
        <end position="117"/>
    </location>
</feature>
<organism evidence="2">
    <name type="scientific">Brassica cretica</name>
    <name type="common">Mustard</name>
    <dbReference type="NCBI Taxonomy" id="69181"/>
    <lineage>
        <taxon>Eukaryota</taxon>
        <taxon>Viridiplantae</taxon>
        <taxon>Streptophyta</taxon>
        <taxon>Embryophyta</taxon>
        <taxon>Tracheophyta</taxon>
        <taxon>Spermatophyta</taxon>
        <taxon>Magnoliopsida</taxon>
        <taxon>eudicotyledons</taxon>
        <taxon>Gunneridae</taxon>
        <taxon>Pentapetalae</taxon>
        <taxon>rosids</taxon>
        <taxon>malvids</taxon>
        <taxon>Brassicales</taxon>
        <taxon>Brassicaceae</taxon>
        <taxon>Brassiceae</taxon>
        <taxon>Brassica</taxon>
    </lineage>
</organism>
<feature type="region of interest" description="Disordered" evidence="1">
    <location>
        <begin position="1"/>
        <end position="66"/>
    </location>
</feature>
<evidence type="ECO:0000313" key="2">
    <source>
        <dbReference type="EMBL" id="KAF2592032.1"/>
    </source>
</evidence>
<comment type="caution">
    <text evidence="2">The sequence shown here is derived from an EMBL/GenBank/DDBJ whole genome shotgun (WGS) entry which is preliminary data.</text>
</comment>
<dbReference type="AlphaFoldDB" id="A0A8S9KD85"/>
<protein>
    <submittedName>
        <fullName evidence="2">Uncharacterized protein</fullName>
    </submittedName>
</protein>
<feature type="region of interest" description="Disordered" evidence="1">
    <location>
        <begin position="84"/>
        <end position="128"/>
    </location>
</feature>
<sequence length="367" mass="42495">MATPKAKPRRNYDPKTKRITCNTSHSKSDDRKVVPSKKKPKEQHVQPKAVPKKGNQEKQNSKMSSLHMIKPQATFQWFKGALQLPKKKTEGRSTAPTKSEQQTEKHKQYPKQKEMRKSLRSNAQKQTDRYQSIFTRPWQARMMTRLNEGWLRRLWLSENLCCYGGLKQLVRQMKSYGGYGNREVSRNDANRAMQRDPLVTRNDKVKAERFDSVEKHIATIGTAVKLVDSSTGMGIIVVPVFLDFDLRQWILWMEHYFARKGLTDFEKLHMAYVFFVGEAERSYNGHHVELHVFDGVNTESWIVQADRKKIKNWADFKQQLIAQFDPAMSCSAVDVKDESTFLSEGVHETQVEKHSTTVEEVSLTSVT</sequence>
<accession>A0A8S9KD85</accession>
<evidence type="ECO:0000256" key="1">
    <source>
        <dbReference type="SAM" id="MobiDB-lite"/>
    </source>
</evidence>
<proteinExistence type="predicted"/>